<dbReference type="RefSeq" id="WP_083687030.1">
    <property type="nucleotide sequence ID" value="NZ_FOAC01000001.1"/>
</dbReference>
<dbReference type="EMBL" id="FTNV01000001">
    <property type="protein sequence ID" value="SIS10127.1"/>
    <property type="molecule type" value="Genomic_DNA"/>
</dbReference>
<reference evidence="3 4" key="1">
    <citation type="submission" date="2017-01" db="EMBL/GenBank/DDBJ databases">
        <authorList>
            <person name="Mah S.A."/>
            <person name="Swanson W.J."/>
            <person name="Moy G.W."/>
            <person name="Vacquier V.D."/>
        </authorList>
    </citation>
    <scope>NUCLEOTIDE SEQUENCE [LARGE SCALE GENOMIC DNA]</scope>
    <source>
        <strain evidence="3 4">DSM 29590</strain>
    </source>
</reference>
<proteinExistence type="predicted"/>
<protein>
    <submittedName>
        <fullName evidence="3">Rhodanese-like domain-containing protein</fullName>
    </submittedName>
</protein>
<gene>
    <name evidence="3" type="ORF">SAMN05421666_1887</name>
</gene>
<dbReference type="InterPro" id="IPR001763">
    <property type="entry name" value="Rhodanese-like_dom"/>
</dbReference>
<dbReference type="Gene3D" id="3.40.250.10">
    <property type="entry name" value="Rhodanese-like domain"/>
    <property type="match status" value="1"/>
</dbReference>
<dbReference type="SUPFAM" id="SSF52821">
    <property type="entry name" value="Rhodanese/Cell cycle control phosphatase"/>
    <property type="match status" value="1"/>
</dbReference>
<organism evidence="3 4">
    <name type="scientific">Roseovarius nanhaiticus</name>
    <dbReference type="NCBI Taxonomy" id="573024"/>
    <lineage>
        <taxon>Bacteria</taxon>
        <taxon>Pseudomonadati</taxon>
        <taxon>Pseudomonadota</taxon>
        <taxon>Alphaproteobacteria</taxon>
        <taxon>Rhodobacterales</taxon>
        <taxon>Roseobacteraceae</taxon>
        <taxon>Roseovarius</taxon>
    </lineage>
</organism>
<evidence type="ECO:0000256" key="1">
    <source>
        <dbReference type="SAM" id="SignalP"/>
    </source>
</evidence>
<evidence type="ECO:0000313" key="3">
    <source>
        <dbReference type="EMBL" id="SIS10127.1"/>
    </source>
</evidence>
<accession>A0A1N7GC20</accession>
<feature type="signal peptide" evidence="1">
    <location>
        <begin position="1"/>
        <end position="21"/>
    </location>
</feature>
<dbReference type="Pfam" id="PF00581">
    <property type="entry name" value="Rhodanese"/>
    <property type="match status" value="1"/>
</dbReference>
<dbReference type="AlphaFoldDB" id="A0A1N7GC20"/>
<keyword evidence="1" id="KW-0732">Signal</keyword>
<feature type="domain" description="Rhodanese" evidence="2">
    <location>
        <begin position="50"/>
        <end position="167"/>
    </location>
</feature>
<dbReference type="SMART" id="SM00450">
    <property type="entry name" value="RHOD"/>
    <property type="match status" value="1"/>
</dbReference>
<keyword evidence="4" id="KW-1185">Reference proteome</keyword>
<dbReference type="STRING" id="573024.SAMN05216208_0249"/>
<feature type="chain" id="PRO_5009942040" evidence="1">
    <location>
        <begin position="22"/>
        <end position="195"/>
    </location>
</feature>
<name>A0A1N7GC20_9RHOB</name>
<evidence type="ECO:0000259" key="2">
    <source>
        <dbReference type="PROSITE" id="PS50206"/>
    </source>
</evidence>
<sequence length="195" mass="21468">MFKPWITAALVAATLGTGALAADVPEDPAQQTDWGLYLTAREAYEMKMSKGDDVLFVDVREPIEIMFTGFTDVVDVNVPFLMVDPTAWNPEKPVLQMRRNPEFAAKIAAEMEARGMDKDTPVMLMCRSGGTRGAPSANALKDLGLSAVYVVVDGFEGGTVKDDPRGPWRLKNGWKNSELPWGYAMNKDKIPLRAE</sequence>
<evidence type="ECO:0000313" key="4">
    <source>
        <dbReference type="Proteomes" id="UP000186019"/>
    </source>
</evidence>
<dbReference type="Proteomes" id="UP000186019">
    <property type="component" value="Unassembled WGS sequence"/>
</dbReference>
<dbReference type="PROSITE" id="PS50206">
    <property type="entry name" value="RHODANESE_3"/>
    <property type="match status" value="1"/>
</dbReference>
<dbReference type="InterPro" id="IPR036873">
    <property type="entry name" value="Rhodanese-like_dom_sf"/>
</dbReference>